<dbReference type="SUPFAM" id="SSF52218">
    <property type="entry name" value="Flavoproteins"/>
    <property type="match status" value="1"/>
</dbReference>
<dbReference type="InterPro" id="IPR051545">
    <property type="entry name" value="NAD(P)H_dehydrogenase_qn"/>
</dbReference>
<evidence type="ECO:0000256" key="1">
    <source>
        <dbReference type="ARBA" id="ARBA00006252"/>
    </source>
</evidence>
<keyword evidence="5" id="KW-1185">Reference proteome</keyword>
<dbReference type="GO" id="GO:0005829">
    <property type="term" value="C:cytosol"/>
    <property type="evidence" value="ECO:0007669"/>
    <property type="project" value="TreeGrafter"/>
</dbReference>
<proteinExistence type="inferred from homology"/>
<comment type="similarity">
    <text evidence="1">Belongs to the NAD(P)H dehydrogenase (quinone) family.</text>
</comment>
<dbReference type="InterPro" id="IPR029039">
    <property type="entry name" value="Flavoprotein-like_sf"/>
</dbReference>
<protein>
    <recommendedName>
        <fullName evidence="3">Flavodoxin-like fold domain-containing protein</fullName>
    </recommendedName>
</protein>
<evidence type="ECO:0000256" key="2">
    <source>
        <dbReference type="ARBA" id="ARBA00023002"/>
    </source>
</evidence>
<dbReference type="AlphaFoldDB" id="A0A0M4G1A1"/>
<dbReference type="Proteomes" id="UP000067625">
    <property type="component" value="Chromosome"/>
</dbReference>
<feature type="domain" description="Flavodoxin-like fold" evidence="3">
    <location>
        <begin position="1"/>
        <end position="177"/>
    </location>
</feature>
<dbReference type="PANTHER" id="PTHR10204">
    <property type="entry name" value="NAD P H OXIDOREDUCTASE-RELATED"/>
    <property type="match status" value="1"/>
</dbReference>
<evidence type="ECO:0000313" key="5">
    <source>
        <dbReference type="Proteomes" id="UP000067625"/>
    </source>
</evidence>
<name>A0A0M4G1A1_9BACI</name>
<dbReference type="InterPro" id="IPR003680">
    <property type="entry name" value="Flavodoxin_fold"/>
</dbReference>
<dbReference type="OrthoDB" id="9798454at2"/>
<reference evidence="5" key="1">
    <citation type="submission" date="2015-08" db="EMBL/GenBank/DDBJ databases">
        <title>Genome sequencing project for genomic taxonomy and phylogenomics of Bacillus-like bacteria.</title>
        <authorList>
            <person name="Liu B."/>
            <person name="Wang J."/>
            <person name="Zhu Y."/>
            <person name="Liu G."/>
            <person name="Chen Q."/>
            <person name="Chen Z."/>
            <person name="Lan J."/>
            <person name="Che J."/>
            <person name="Ge C."/>
            <person name="Shi H."/>
            <person name="Pan Z."/>
            <person name="Liu X."/>
        </authorList>
    </citation>
    <scope>NUCLEOTIDE SEQUENCE [LARGE SCALE GENOMIC DNA]</scope>
    <source>
        <strain evidence="5">FJAT-4402</strain>
    </source>
</reference>
<dbReference type="Gene3D" id="3.40.50.360">
    <property type="match status" value="1"/>
</dbReference>
<dbReference type="STRING" id="1441095.AM592_02135"/>
<evidence type="ECO:0000313" key="4">
    <source>
        <dbReference type="EMBL" id="ALC84063.1"/>
    </source>
</evidence>
<dbReference type="PANTHER" id="PTHR10204:SF34">
    <property type="entry name" value="NAD(P)H DEHYDROGENASE [QUINONE] 1 ISOFORM 1"/>
    <property type="match status" value="1"/>
</dbReference>
<dbReference type="RefSeq" id="WP_158320283.1">
    <property type="nucleotide sequence ID" value="NZ_CP012600.1"/>
</dbReference>
<organism evidence="4 5">
    <name type="scientific">Bacillus gobiensis</name>
    <dbReference type="NCBI Taxonomy" id="1441095"/>
    <lineage>
        <taxon>Bacteria</taxon>
        <taxon>Bacillati</taxon>
        <taxon>Bacillota</taxon>
        <taxon>Bacilli</taxon>
        <taxon>Bacillales</taxon>
        <taxon>Bacillaceae</taxon>
        <taxon>Bacillus</taxon>
    </lineage>
</organism>
<evidence type="ECO:0000259" key="3">
    <source>
        <dbReference type="Pfam" id="PF02525"/>
    </source>
</evidence>
<dbReference type="Pfam" id="PF02525">
    <property type="entry name" value="Flavodoxin_2"/>
    <property type="match status" value="1"/>
</dbReference>
<keyword evidence="2" id="KW-0560">Oxidoreductase</keyword>
<gene>
    <name evidence="4" type="ORF">AM592_02135</name>
</gene>
<dbReference type="PATRIC" id="fig|1441095.3.peg.461"/>
<accession>A0A0M4G1A1</accession>
<sequence>MNTLIVIAHPNPSSFNYSLLDRVTHYLEELNYNVCVRDLYKLKFNPVLMKDNYQTFSQSEVEQEILEEQKFIIDADLLVYIFPTWWSGLPAILKGYFDRVFTNGFAFNMTKDGLNGLLNDKRAIIFQTTGQPEKIAKQLQLVKSMGNSIDLGILARCGIEVIIHKYFYSVPFIDHEERRKMLLEVEPIINLLQKES</sequence>
<dbReference type="GO" id="GO:0003955">
    <property type="term" value="F:NAD(P)H dehydrogenase (quinone) activity"/>
    <property type="evidence" value="ECO:0007669"/>
    <property type="project" value="TreeGrafter"/>
</dbReference>
<reference evidence="4 5" key="2">
    <citation type="journal article" date="2016" name="Int. J. Syst. Evol. Microbiol.">
        <title>Bacillus gobiensis sp. nov., isolated from a soil sample.</title>
        <authorList>
            <person name="Liu B."/>
            <person name="Liu G.H."/>
            <person name="Cetin S."/>
            <person name="Schumann P."/>
            <person name="Pan Z.Z."/>
            <person name="Chen Q.Q."/>
        </authorList>
    </citation>
    <scope>NUCLEOTIDE SEQUENCE [LARGE SCALE GENOMIC DNA]</scope>
    <source>
        <strain evidence="4 5">FJAT-4402</strain>
    </source>
</reference>
<dbReference type="EMBL" id="CP012600">
    <property type="protein sequence ID" value="ALC84063.1"/>
    <property type="molecule type" value="Genomic_DNA"/>
</dbReference>